<dbReference type="EMBL" id="MZ616364">
    <property type="protein sequence ID" value="QYC51625.1"/>
    <property type="molecule type" value="Genomic_DNA"/>
</dbReference>
<keyword evidence="2" id="KW-1185">Reference proteome</keyword>
<organism evidence="1 2">
    <name type="scientific">Erwinia phage KEY</name>
    <dbReference type="NCBI Taxonomy" id="2821255"/>
    <lineage>
        <taxon>Viruses</taxon>
        <taxon>Duplodnaviria</taxon>
        <taxon>Heunggongvirae</taxon>
        <taxon>Uroviricota</taxon>
        <taxon>Caudoviricetes</taxon>
        <taxon>Demerecviridae</taxon>
        <taxon>Keyvirus</taxon>
        <taxon>Keyvirus key</taxon>
    </lineage>
</organism>
<evidence type="ECO:0000313" key="2">
    <source>
        <dbReference type="Proteomes" id="UP001215551"/>
    </source>
</evidence>
<proteinExistence type="predicted"/>
<protein>
    <submittedName>
        <fullName evidence="1">Uncharacterized protein</fullName>
    </submittedName>
</protein>
<name>A0AAE8BCI7_9CAUD</name>
<accession>A0AAE8BCI7</accession>
<evidence type="ECO:0000313" key="1">
    <source>
        <dbReference type="EMBL" id="QYC51625.1"/>
    </source>
</evidence>
<gene>
    <name evidence="1" type="ORF">key_134</name>
</gene>
<sequence length="98" mass="11103">MTQAIIICVLCLIVFILAGVTFLFKVRLDVLNVNCQLILAEKDNLIKDLYDAFEAKDLTIESLRAEINQRNIAVAQAKDMVGQLKVAKNIKLEIMRRL</sequence>
<dbReference type="Proteomes" id="UP001215551">
    <property type="component" value="Segment"/>
</dbReference>
<reference evidence="2" key="1">
    <citation type="journal article" date="2023" name="Virus Res">
        <title>Broad-host-range lytic Erwinia phage Key with exopolysaccharide degrading activity.</title>
        <authorList>
            <person name="Zlatohurska M."/>
            <person name="Gorb T."/>
            <person name="Romaniuk L."/>
            <person name="Shenderovska N."/>
            <person name="Faidiuk Y."/>
            <person name="Zhuminska G."/>
            <person name="Hubar Y."/>
            <person name="Hubar O."/>
            <person name="Kropinski A.M."/>
            <person name="Kushkina A."/>
            <person name="Tovkach F."/>
        </authorList>
    </citation>
    <scope>NUCLEOTIDE SEQUENCE [LARGE SCALE GENOMIC DNA]</scope>
</reference>